<feature type="chain" id="PRO_5002825403" evidence="2">
    <location>
        <begin position="25"/>
        <end position="211"/>
    </location>
</feature>
<evidence type="ECO:0000313" key="3">
    <source>
        <dbReference type="EMBL" id="EDX73909.1"/>
    </source>
</evidence>
<protein>
    <submittedName>
        <fullName evidence="3">Uncharacterized protein</fullName>
    </submittedName>
</protein>
<accession>B4VVK1</accession>
<evidence type="ECO:0000256" key="1">
    <source>
        <dbReference type="SAM" id="MobiDB-lite"/>
    </source>
</evidence>
<reference evidence="3 4" key="1">
    <citation type="submission" date="2008-07" db="EMBL/GenBank/DDBJ databases">
        <authorList>
            <person name="Tandeau de Marsac N."/>
            <person name="Ferriera S."/>
            <person name="Johnson J."/>
            <person name="Kravitz S."/>
            <person name="Beeson K."/>
            <person name="Sutton G."/>
            <person name="Rogers Y.-H."/>
            <person name="Friedman R."/>
            <person name="Frazier M."/>
            <person name="Venter J.C."/>
        </authorList>
    </citation>
    <scope>NUCLEOTIDE SEQUENCE [LARGE SCALE GENOMIC DNA]</scope>
    <source>
        <strain evidence="3 4">PCC 7420</strain>
    </source>
</reference>
<dbReference type="AlphaFoldDB" id="B4VVK1"/>
<proteinExistence type="predicted"/>
<dbReference type="Proteomes" id="UP000003835">
    <property type="component" value="Unassembled WGS sequence"/>
</dbReference>
<keyword evidence="2" id="KW-0732">Signal</keyword>
<evidence type="ECO:0000256" key="2">
    <source>
        <dbReference type="SAM" id="SignalP"/>
    </source>
</evidence>
<feature type="region of interest" description="Disordered" evidence="1">
    <location>
        <begin position="179"/>
        <end position="211"/>
    </location>
</feature>
<feature type="region of interest" description="Disordered" evidence="1">
    <location>
        <begin position="24"/>
        <end position="44"/>
    </location>
</feature>
<feature type="signal peptide" evidence="2">
    <location>
        <begin position="1"/>
        <end position="24"/>
    </location>
</feature>
<dbReference type="OrthoDB" id="583195at2"/>
<dbReference type="RefSeq" id="WP_006102672.1">
    <property type="nucleotide sequence ID" value="NZ_DS989855.1"/>
</dbReference>
<gene>
    <name evidence="3" type="ORF">MC7420_5789</name>
</gene>
<evidence type="ECO:0000313" key="4">
    <source>
        <dbReference type="Proteomes" id="UP000003835"/>
    </source>
</evidence>
<organism evidence="3 4">
    <name type="scientific">Coleofasciculus chthonoplastes PCC 7420</name>
    <dbReference type="NCBI Taxonomy" id="118168"/>
    <lineage>
        <taxon>Bacteria</taxon>
        <taxon>Bacillati</taxon>
        <taxon>Cyanobacteriota</taxon>
        <taxon>Cyanophyceae</taxon>
        <taxon>Coleofasciculales</taxon>
        <taxon>Coleofasciculaceae</taxon>
        <taxon>Coleofasciculus</taxon>
    </lineage>
</organism>
<name>B4VVK1_9CYAN</name>
<dbReference type="HOGENOM" id="CLU_1303164_0_0_3"/>
<sequence>MKQLISIGTALSVLLLVTPSSFTAQNNPNTPSQNNPNRPNSGDLEKELTSIAESTLRLENDILVNGDPDSAIRRNPNAVRTRAANIQRRIERKQGLHSFLRGRKVGFRDFQTRLEVTNFSVEKDVAVLDAVEYTSLFYDLSIMAEGSPEQSEEIVKHRFTFNLQNNQWELVSDEIIDAPGSTRGSSEEVIVPLPASPDVAPSDPLAPPTSD</sequence>
<feature type="compositionally biased region" description="Low complexity" evidence="1">
    <location>
        <begin position="26"/>
        <end position="40"/>
    </location>
</feature>
<dbReference type="EMBL" id="DS989855">
    <property type="protein sequence ID" value="EDX73909.1"/>
    <property type="molecule type" value="Genomic_DNA"/>
</dbReference>
<keyword evidence="4" id="KW-1185">Reference proteome</keyword>